<keyword evidence="2" id="KW-1185">Reference proteome</keyword>
<gene>
    <name evidence="1" type="ORF">BX592_111244</name>
</gene>
<dbReference type="Proteomes" id="UP000295509">
    <property type="component" value="Unassembled WGS sequence"/>
</dbReference>
<accession>A0A4V3HEM8</accession>
<dbReference type="RefSeq" id="WP_134192924.1">
    <property type="nucleotide sequence ID" value="NZ_JBHLUW010000061.1"/>
</dbReference>
<reference evidence="1 2" key="1">
    <citation type="submission" date="2019-03" db="EMBL/GenBank/DDBJ databases">
        <title>Genomic Encyclopedia of Type Strains, Phase III (KMG-III): the genomes of soil and plant-associated and newly described type strains.</title>
        <authorList>
            <person name="Whitman W."/>
        </authorList>
    </citation>
    <scope>NUCLEOTIDE SEQUENCE [LARGE SCALE GENOMIC DNA]</scope>
    <source>
        <strain evidence="1 2">LMG 29544</strain>
    </source>
</reference>
<dbReference type="OrthoDB" id="9102469at2"/>
<protein>
    <submittedName>
        <fullName evidence="1">Uncharacterized protein</fullName>
    </submittedName>
</protein>
<evidence type="ECO:0000313" key="1">
    <source>
        <dbReference type="EMBL" id="TDY48309.1"/>
    </source>
</evidence>
<comment type="caution">
    <text evidence="1">The sequence shown here is derived from an EMBL/GenBank/DDBJ whole genome shotgun (WGS) entry which is preliminary data.</text>
</comment>
<name>A0A4V3HEM8_9BURK</name>
<evidence type="ECO:0000313" key="2">
    <source>
        <dbReference type="Proteomes" id="UP000295509"/>
    </source>
</evidence>
<dbReference type="AlphaFoldDB" id="A0A4V3HEM8"/>
<organism evidence="1 2">
    <name type="scientific">Paraburkholderia rhizosphaerae</name>
    <dbReference type="NCBI Taxonomy" id="480658"/>
    <lineage>
        <taxon>Bacteria</taxon>
        <taxon>Pseudomonadati</taxon>
        <taxon>Pseudomonadota</taxon>
        <taxon>Betaproteobacteria</taxon>
        <taxon>Burkholderiales</taxon>
        <taxon>Burkholderiaceae</taxon>
        <taxon>Paraburkholderia</taxon>
    </lineage>
</organism>
<dbReference type="EMBL" id="SORE01000011">
    <property type="protein sequence ID" value="TDY48309.1"/>
    <property type="molecule type" value="Genomic_DNA"/>
</dbReference>
<sequence>MMTGAKQMRCGGCGVDTFRLFTAERTTRIAVECMGCRSVSYIEPAPATLKIEWDDNADGKLTVF</sequence>
<proteinExistence type="predicted"/>